<proteinExistence type="predicted"/>
<sequence length="76" mass="8917">MCIQTIRKKRIFKMFASFFTISGCKTLQALSFCVKIEVIELEKEVDYEIPRTQQKTSCDQAFHRPTSRSKRCADSY</sequence>
<dbReference type="EMBL" id="SRRP01000001">
    <property type="protein sequence ID" value="TGN91768.1"/>
    <property type="molecule type" value="Genomic_DNA"/>
</dbReference>
<keyword evidence="2" id="KW-1185">Reference proteome</keyword>
<gene>
    <name evidence="1" type="ORF">E5S68_02100</name>
</gene>
<dbReference type="Proteomes" id="UP000297986">
    <property type="component" value="Unassembled WGS sequence"/>
</dbReference>
<name>A0A4Z1DYC4_9STRE</name>
<organism evidence="1 2">
    <name type="scientific">Streptococcus rubneri</name>
    <dbReference type="NCBI Taxonomy" id="1234680"/>
    <lineage>
        <taxon>Bacteria</taxon>
        <taxon>Bacillati</taxon>
        <taxon>Bacillota</taxon>
        <taxon>Bacilli</taxon>
        <taxon>Lactobacillales</taxon>
        <taxon>Streptococcaceae</taxon>
        <taxon>Streptococcus</taxon>
    </lineage>
</organism>
<evidence type="ECO:0000313" key="2">
    <source>
        <dbReference type="Proteomes" id="UP000297986"/>
    </source>
</evidence>
<dbReference type="PROSITE" id="PS51257">
    <property type="entry name" value="PROKAR_LIPOPROTEIN"/>
    <property type="match status" value="1"/>
</dbReference>
<comment type="caution">
    <text evidence="1">The sequence shown here is derived from an EMBL/GenBank/DDBJ whole genome shotgun (WGS) entry which is preliminary data.</text>
</comment>
<dbReference type="AlphaFoldDB" id="A0A4Z1DYC4"/>
<reference evidence="1 2" key="1">
    <citation type="submission" date="2019-04" db="EMBL/GenBank/DDBJ databases">
        <title>Genome sequencing of Streptococcus rubneri DSM 26920(T).</title>
        <authorList>
            <person name="Kook J.-K."/>
            <person name="Park S.-N."/>
            <person name="Lim Y.K."/>
        </authorList>
    </citation>
    <scope>NUCLEOTIDE SEQUENCE [LARGE SCALE GENOMIC DNA]</scope>
    <source>
        <strain evidence="1 2">DSM 26920</strain>
    </source>
</reference>
<protein>
    <submittedName>
        <fullName evidence="1">Uncharacterized protein</fullName>
    </submittedName>
</protein>
<accession>A0A4Z1DYC4</accession>
<evidence type="ECO:0000313" key="1">
    <source>
        <dbReference type="EMBL" id="TGN91768.1"/>
    </source>
</evidence>